<feature type="compositionally biased region" description="Polar residues" evidence="1">
    <location>
        <begin position="225"/>
        <end position="235"/>
    </location>
</feature>
<keyword evidence="3" id="KW-1185">Reference proteome</keyword>
<dbReference type="EMBL" id="JAAMPC010000017">
    <property type="protein sequence ID" value="KAG2249343.1"/>
    <property type="molecule type" value="Genomic_DNA"/>
</dbReference>
<dbReference type="Proteomes" id="UP000886595">
    <property type="component" value="Unassembled WGS sequence"/>
</dbReference>
<feature type="compositionally biased region" description="Basic and acidic residues" evidence="1">
    <location>
        <begin position="530"/>
        <end position="554"/>
    </location>
</feature>
<name>A0A8X7PEG9_BRACI</name>
<reference evidence="2 3" key="1">
    <citation type="submission" date="2020-02" db="EMBL/GenBank/DDBJ databases">
        <authorList>
            <person name="Ma Q."/>
            <person name="Huang Y."/>
            <person name="Song X."/>
            <person name="Pei D."/>
        </authorList>
    </citation>
    <scope>NUCLEOTIDE SEQUENCE [LARGE SCALE GENOMIC DNA]</scope>
    <source>
        <strain evidence="2">Sxm20200214</strain>
        <tissue evidence="2">Leaf</tissue>
    </source>
</reference>
<feature type="region of interest" description="Disordered" evidence="1">
    <location>
        <begin position="448"/>
        <end position="485"/>
    </location>
</feature>
<feature type="compositionally biased region" description="Polar residues" evidence="1">
    <location>
        <begin position="566"/>
        <end position="576"/>
    </location>
</feature>
<feature type="compositionally biased region" description="Basic and acidic residues" evidence="1">
    <location>
        <begin position="208"/>
        <end position="223"/>
    </location>
</feature>
<feature type="compositionally biased region" description="Polar residues" evidence="1">
    <location>
        <begin position="519"/>
        <end position="529"/>
    </location>
</feature>
<feature type="compositionally biased region" description="Polar residues" evidence="1">
    <location>
        <begin position="284"/>
        <end position="312"/>
    </location>
</feature>
<proteinExistence type="predicted"/>
<accession>A0A8X7PEG9</accession>
<dbReference type="InterPro" id="IPR038777">
    <property type="entry name" value="At4g18490-like"/>
</dbReference>
<feature type="region of interest" description="Disordered" evidence="1">
    <location>
        <begin position="510"/>
        <end position="576"/>
    </location>
</feature>
<dbReference type="PANTHER" id="PTHR36380:SF1">
    <property type="entry name" value="OS01G0755100 PROTEIN"/>
    <property type="match status" value="1"/>
</dbReference>
<feature type="compositionally biased region" description="Basic and acidic residues" evidence="1">
    <location>
        <begin position="93"/>
        <end position="103"/>
    </location>
</feature>
<gene>
    <name evidence="2" type="ORF">Bca52824_088971</name>
</gene>
<feature type="region of interest" description="Disordered" evidence="1">
    <location>
        <begin position="30"/>
        <end position="51"/>
    </location>
</feature>
<feature type="non-terminal residue" evidence="2">
    <location>
        <position position="1"/>
    </location>
</feature>
<dbReference type="AlphaFoldDB" id="A0A8X7PEG9"/>
<feature type="compositionally biased region" description="Polar residues" evidence="1">
    <location>
        <begin position="156"/>
        <end position="168"/>
    </location>
</feature>
<sequence length="576" mass="63742">MSTAAKKSSTEAKEKDLMFDKDLEKDTWDFKSMTDDDPMDFGYGSPAKKDKKKNAFNLDMSFDLGGDFGSSFKMDMSDFDFSSPAKKTTKTKQNSDDNGDLKQKKNPFHFSCDFDALGDLDLDSNPLKKGNETTTKSMDFEEFAGSKISRMRGQPQPANISPLRTSYSKVEENNKPCLSNETAEPSPLHSSETAHTAASRETTPGSHEICRSGTKEDSPRDTEENANNKMISATKSRYEKTEPNISSLSCLDKIKHQQEEMDTDTQAEIQDHTRRTLCVPDAGHSQTTLPEKVPSRSQLGQTAQVQDSSSKLPQDPSDSVPRLSDLKAMQNSDSGQIRSMFFKKIEKPQSHVLQSPTQTEIRPITRERIGSDVNPTINKRHDNEDALPGSQTRTAPTELAKMDSKTANVNTNSSHEKIIQKDHSGTRIFENVAGLMDHSKLLAKNTTREKSTLQCNTSSSNPDASSLTGKLNKHLSSGGESLQKSKMVSLERPKLGNIISDLRAATQRAIGVNKDKPNSAVQPQVNPSTRSERNTEAPIRKSSEIHHLAPRDKTQVLQYRNVGVNKDQTSSAVQPE</sequence>
<evidence type="ECO:0000313" key="3">
    <source>
        <dbReference type="Proteomes" id="UP000886595"/>
    </source>
</evidence>
<evidence type="ECO:0000256" key="1">
    <source>
        <dbReference type="SAM" id="MobiDB-lite"/>
    </source>
</evidence>
<dbReference type="OrthoDB" id="602706at2759"/>
<feature type="compositionally biased region" description="Polar residues" evidence="1">
    <location>
        <begin position="176"/>
        <end position="205"/>
    </location>
</feature>
<feature type="region of interest" description="Disordered" evidence="1">
    <location>
        <begin position="372"/>
        <end position="391"/>
    </location>
</feature>
<organism evidence="2 3">
    <name type="scientific">Brassica carinata</name>
    <name type="common">Ethiopian mustard</name>
    <name type="synonym">Abyssinian cabbage</name>
    <dbReference type="NCBI Taxonomy" id="52824"/>
    <lineage>
        <taxon>Eukaryota</taxon>
        <taxon>Viridiplantae</taxon>
        <taxon>Streptophyta</taxon>
        <taxon>Embryophyta</taxon>
        <taxon>Tracheophyta</taxon>
        <taxon>Spermatophyta</taxon>
        <taxon>Magnoliopsida</taxon>
        <taxon>eudicotyledons</taxon>
        <taxon>Gunneridae</taxon>
        <taxon>Pentapetalae</taxon>
        <taxon>rosids</taxon>
        <taxon>malvids</taxon>
        <taxon>Brassicales</taxon>
        <taxon>Brassicaceae</taxon>
        <taxon>Brassiceae</taxon>
        <taxon>Brassica</taxon>
    </lineage>
</organism>
<evidence type="ECO:0000313" key="2">
    <source>
        <dbReference type="EMBL" id="KAG2249343.1"/>
    </source>
</evidence>
<protein>
    <submittedName>
        <fullName evidence="2">Uncharacterized protein</fullName>
    </submittedName>
</protein>
<comment type="caution">
    <text evidence="2">The sequence shown here is derived from an EMBL/GenBank/DDBJ whole genome shotgun (WGS) entry which is preliminary data.</text>
</comment>
<feature type="compositionally biased region" description="Polar residues" evidence="1">
    <location>
        <begin position="452"/>
        <end position="485"/>
    </location>
</feature>
<feature type="region of interest" description="Disordered" evidence="1">
    <location>
        <begin position="82"/>
        <end position="105"/>
    </location>
</feature>
<feature type="region of interest" description="Disordered" evidence="1">
    <location>
        <begin position="121"/>
        <end position="323"/>
    </location>
</feature>
<dbReference type="PANTHER" id="PTHR36380">
    <property type="entry name" value="BNAA03G58330D PROTEIN"/>
    <property type="match status" value="1"/>
</dbReference>